<reference evidence="1" key="1">
    <citation type="journal article" date="2022" name="bioRxiv">
        <title>Sequencing and chromosome-scale assembly of the giantPleurodeles waltlgenome.</title>
        <authorList>
            <person name="Brown T."/>
            <person name="Elewa A."/>
            <person name="Iarovenko S."/>
            <person name="Subramanian E."/>
            <person name="Araus A.J."/>
            <person name="Petzold A."/>
            <person name="Susuki M."/>
            <person name="Suzuki K.-i.T."/>
            <person name="Hayashi T."/>
            <person name="Toyoda A."/>
            <person name="Oliveira C."/>
            <person name="Osipova E."/>
            <person name="Leigh N.D."/>
            <person name="Simon A."/>
            <person name="Yun M.H."/>
        </authorList>
    </citation>
    <scope>NUCLEOTIDE SEQUENCE</scope>
    <source>
        <strain evidence="1">20211129_DDA</strain>
        <tissue evidence="1">Liver</tissue>
    </source>
</reference>
<proteinExistence type="predicted"/>
<dbReference type="EMBL" id="JANPWB010000011">
    <property type="protein sequence ID" value="KAJ1124549.1"/>
    <property type="molecule type" value="Genomic_DNA"/>
</dbReference>
<evidence type="ECO:0000313" key="2">
    <source>
        <dbReference type="Proteomes" id="UP001066276"/>
    </source>
</evidence>
<keyword evidence="2" id="KW-1185">Reference proteome</keyword>
<evidence type="ECO:0000313" key="1">
    <source>
        <dbReference type="EMBL" id="KAJ1124549.1"/>
    </source>
</evidence>
<gene>
    <name evidence="1" type="ORF">NDU88_003000</name>
</gene>
<sequence>MKAYTQQSAVHHSEAWIDLVWLPVMDLLALTLVQILAHSISDHALVLLGSGTPVQTLQPMWCFSECSWKDPDCVDFIDQELRHYIRENKGSVVSAGTIWAMSKPSLRGFSKGFVRQREAQQSQWITLLEGELANLELRA</sequence>
<accession>A0AAV7PCJ2</accession>
<protein>
    <submittedName>
        <fullName evidence="1">Uncharacterized protein</fullName>
    </submittedName>
</protein>
<comment type="caution">
    <text evidence="1">The sequence shown here is derived from an EMBL/GenBank/DDBJ whole genome shotgun (WGS) entry which is preliminary data.</text>
</comment>
<organism evidence="1 2">
    <name type="scientific">Pleurodeles waltl</name>
    <name type="common">Iberian ribbed newt</name>
    <dbReference type="NCBI Taxonomy" id="8319"/>
    <lineage>
        <taxon>Eukaryota</taxon>
        <taxon>Metazoa</taxon>
        <taxon>Chordata</taxon>
        <taxon>Craniata</taxon>
        <taxon>Vertebrata</taxon>
        <taxon>Euteleostomi</taxon>
        <taxon>Amphibia</taxon>
        <taxon>Batrachia</taxon>
        <taxon>Caudata</taxon>
        <taxon>Salamandroidea</taxon>
        <taxon>Salamandridae</taxon>
        <taxon>Pleurodelinae</taxon>
        <taxon>Pleurodeles</taxon>
    </lineage>
</organism>
<dbReference type="AlphaFoldDB" id="A0AAV7PCJ2"/>
<dbReference type="Proteomes" id="UP001066276">
    <property type="component" value="Chromosome 7"/>
</dbReference>
<name>A0AAV7PCJ2_PLEWA</name>